<comment type="subcellular location">
    <subcellularLocation>
        <location evidence="1 6">Membrane</location>
        <topology evidence="1 6">Multi-pass membrane protein</topology>
    </subcellularLocation>
</comment>
<protein>
    <recommendedName>
        <fullName evidence="6">Anoctamin</fullName>
    </recommendedName>
</protein>
<feature type="transmembrane region" description="Helical" evidence="6">
    <location>
        <begin position="7"/>
        <end position="37"/>
    </location>
</feature>
<reference evidence="8 9" key="1">
    <citation type="submission" date="2021-06" db="EMBL/GenBank/DDBJ databases">
        <authorList>
            <person name="Palmer J.M."/>
        </authorList>
    </citation>
    <scope>NUCLEOTIDE SEQUENCE [LARGE SCALE GENOMIC DNA]</scope>
    <source>
        <strain evidence="8 9">XC_2019</strain>
        <tissue evidence="8">Muscle</tissue>
    </source>
</reference>
<dbReference type="InterPro" id="IPR049452">
    <property type="entry name" value="Anoctamin_TM"/>
</dbReference>
<evidence type="ECO:0000256" key="5">
    <source>
        <dbReference type="ARBA" id="ARBA00023136"/>
    </source>
</evidence>
<evidence type="ECO:0000313" key="8">
    <source>
        <dbReference type="EMBL" id="MEQ2193826.1"/>
    </source>
</evidence>
<dbReference type="Pfam" id="PF04547">
    <property type="entry name" value="Anoctamin"/>
    <property type="match status" value="1"/>
</dbReference>
<keyword evidence="9" id="KW-1185">Reference proteome</keyword>
<evidence type="ECO:0000256" key="4">
    <source>
        <dbReference type="ARBA" id="ARBA00022989"/>
    </source>
</evidence>
<evidence type="ECO:0000256" key="3">
    <source>
        <dbReference type="ARBA" id="ARBA00022692"/>
    </source>
</evidence>
<gene>
    <name evidence="8" type="primary">ANO1_2</name>
    <name evidence="8" type="ORF">XENOCAPTIV_015429</name>
</gene>
<feature type="domain" description="Anoctamin transmembrane" evidence="7">
    <location>
        <begin position="1"/>
        <end position="39"/>
    </location>
</feature>
<evidence type="ECO:0000259" key="7">
    <source>
        <dbReference type="Pfam" id="PF04547"/>
    </source>
</evidence>
<keyword evidence="3 6" id="KW-0812">Transmembrane</keyword>
<evidence type="ECO:0000313" key="9">
    <source>
        <dbReference type="Proteomes" id="UP001434883"/>
    </source>
</evidence>
<keyword evidence="4 6" id="KW-1133">Transmembrane helix</keyword>
<evidence type="ECO:0000256" key="1">
    <source>
        <dbReference type="ARBA" id="ARBA00004141"/>
    </source>
</evidence>
<sequence length="66" mass="7162">KYFGEKIGLYFAWLGVYTQLLIPASIVGIIVFGYGVATVDTNIPRYPLPKVAAELLSCALADLSQI</sequence>
<accession>A0ABV0QDC6</accession>
<dbReference type="PANTHER" id="PTHR12308:SF20">
    <property type="entry name" value="ANOCTAMIN-2"/>
    <property type="match status" value="1"/>
</dbReference>
<keyword evidence="5 6" id="KW-0472">Membrane</keyword>
<proteinExistence type="inferred from homology"/>
<dbReference type="EMBL" id="JAHRIN010008722">
    <property type="protein sequence ID" value="MEQ2193826.1"/>
    <property type="molecule type" value="Genomic_DNA"/>
</dbReference>
<evidence type="ECO:0000256" key="2">
    <source>
        <dbReference type="ARBA" id="ARBA00009671"/>
    </source>
</evidence>
<comment type="caution">
    <text evidence="6">Lacks conserved residue(s) required for the propagation of feature annotation.</text>
</comment>
<comment type="similarity">
    <text evidence="2 6">Belongs to the anoctamin family.</text>
</comment>
<dbReference type="Proteomes" id="UP001434883">
    <property type="component" value="Unassembled WGS sequence"/>
</dbReference>
<dbReference type="PANTHER" id="PTHR12308">
    <property type="entry name" value="ANOCTAMIN"/>
    <property type="match status" value="1"/>
</dbReference>
<feature type="non-terminal residue" evidence="8">
    <location>
        <position position="1"/>
    </location>
</feature>
<dbReference type="InterPro" id="IPR007632">
    <property type="entry name" value="Anoctamin"/>
</dbReference>
<name>A0ABV0QDC6_9TELE</name>
<organism evidence="8 9">
    <name type="scientific">Xenoophorus captivus</name>
    <dbReference type="NCBI Taxonomy" id="1517983"/>
    <lineage>
        <taxon>Eukaryota</taxon>
        <taxon>Metazoa</taxon>
        <taxon>Chordata</taxon>
        <taxon>Craniata</taxon>
        <taxon>Vertebrata</taxon>
        <taxon>Euteleostomi</taxon>
        <taxon>Actinopterygii</taxon>
        <taxon>Neopterygii</taxon>
        <taxon>Teleostei</taxon>
        <taxon>Neoteleostei</taxon>
        <taxon>Acanthomorphata</taxon>
        <taxon>Ovalentaria</taxon>
        <taxon>Atherinomorphae</taxon>
        <taxon>Cyprinodontiformes</taxon>
        <taxon>Goodeidae</taxon>
        <taxon>Xenoophorus</taxon>
    </lineage>
</organism>
<comment type="caution">
    <text evidence="8">The sequence shown here is derived from an EMBL/GenBank/DDBJ whole genome shotgun (WGS) entry which is preliminary data.</text>
</comment>
<evidence type="ECO:0000256" key="6">
    <source>
        <dbReference type="RuleBase" id="RU280814"/>
    </source>
</evidence>